<dbReference type="EMBL" id="JAACJO010000013">
    <property type="protein sequence ID" value="KAF5351055.1"/>
    <property type="molecule type" value="Genomic_DNA"/>
</dbReference>
<name>A0A8H5FV95_9AGAR</name>
<gene>
    <name evidence="1" type="ORF">D9756_008390</name>
</gene>
<dbReference type="AlphaFoldDB" id="A0A8H5FV95"/>
<organism evidence="1 2">
    <name type="scientific">Leucocoprinus leucothites</name>
    <dbReference type="NCBI Taxonomy" id="201217"/>
    <lineage>
        <taxon>Eukaryota</taxon>
        <taxon>Fungi</taxon>
        <taxon>Dikarya</taxon>
        <taxon>Basidiomycota</taxon>
        <taxon>Agaricomycotina</taxon>
        <taxon>Agaricomycetes</taxon>
        <taxon>Agaricomycetidae</taxon>
        <taxon>Agaricales</taxon>
        <taxon>Agaricineae</taxon>
        <taxon>Agaricaceae</taxon>
        <taxon>Leucocoprinus</taxon>
    </lineage>
</organism>
<dbReference type="OrthoDB" id="10620105at2759"/>
<comment type="caution">
    <text evidence="1">The sequence shown here is derived from an EMBL/GenBank/DDBJ whole genome shotgun (WGS) entry which is preliminary data.</text>
</comment>
<evidence type="ECO:0000313" key="2">
    <source>
        <dbReference type="Proteomes" id="UP000559027"/>
    </source>
</evidence>
<proteinExistence type="predicted"/>
<keyword evidence="2" id="KW-1185">Reference proteome</keyword>
<reference evidence="1 2" key="1">
    <citation type="journal article" date="2020" name="ISME J.">
        <title>Uncovering the hidden diversity of litter-decomposition mechanisms in mushroom-forming fungi.</title>
        <authorList>
            <person name="Floudas D."/>
            <person name="Bentzer J."/>
            <person name="Ahren D."/>
            <person name="Johansson T."/>
            <person name="Persson P."/>
            <person name="Tunlid A."/>
        </authorList>
    </citation>
    <scope>NUCLEOTIDE SEQUENCE [LARGE SCALE GENOMIC DNA]</scope>
    <source>
        <strain evidence="1 2">CBS 146.42</strain>
    </source>
</reference>
<protein>
    <submittedName>
        <fullName evidence="1">Uncharacterized protein</fullName>
    </submittedName>
</protein>
<evidence type="ECO:0000313" key="1">
    <source>
        <dbReference type="EMBL" id="KAF5351055.1"/>
    </source>
</evidence>
<dbReference type="Proteomes" id="UP000559027">
    <property type="component" value="Unassembled WGS sequence"/>
</dbReference>
<accession>A0A8H5FV95</accession>
<sequence length="446" mass="49792">MHQEDHLPFSVTIDRSEAAPRNMALPVEIISEIVEHVFTSPNSIIAPKFLKPSKRDLSSLRLASIQLCSSTTPVLFSKMTLDLCYSHKGHPQSCLSYVKRSEQIITTLASRQNFIATSIHALSICLSFPVNPALNWENGLTDTQNYHRETMTACLSEDKLERALTTLQNLNLVQLTICQPHPSDDIQLISSVIKSIAILPALEDLTLIFPLSGCAPTLSLRPIANLRKLSINWLPPLVIVEIAQLVARSPDLHTLAMLGTHYRSIQFGPEDVMKAASRKGITLPIRNLILRHTIIDQQKLRHHIHHFRSLQTVRGSSPVWELLAKENIWVTCTHIDYLLSSLAYLSSYSGLRSLTLTTSRHARELAVTESKRADILFGTVLYKHCSTITTLVLGDFISLWPLDYPLSKVFESVGACTNLEHLRVAINAPMNNFVTSIPSVTVSSLY</sequence>